<dbReference type="Proteomes" id="UP000324800">
    <property type="component" value="Unassembled WGS sequence"/>
</dbReference>
<accession>A0A5J4UUS8</accession>
<keyword evidence="2" id="KW-0812">Transmembrane</keyword>
<feature type="transmembrane region" description="Helical" evidence="2">
    <location>
        <begin position="631"/>
        <end position="655"/>
    </location>
</feature>
<protein>
    <submittedName>
        <fullName evidence="3">Uncharacterized protein</fullName>
    </submittedName>
</protein>
<evidence type="ECO:0000313" key="4">
    <source>
        <dbReference type="Proteomes" id="UP000324800"/>
    </source>
</evidence>
<feature type="compositionally biased region" description="Polar residues" evidence="1">
    <location>
        <begin position="699"/>
        <end position="748"/>
    </location>
</feature>
<gene>
    <name evidence="3" type="ORF">EZS28_030532</name>
</gene>
<organism evidence="3 4">
    <name type="scientific">Streblomastix strix</name>
    <dbReference type="NCBI Taxonomy" id="222440"/>
    <lineage>
        <taxon>Eukaryota</taxon>
        <taxon>Metamonada</taxon>
        <taxon>Preaxostyla</taxon>
        <taxon>Oxymonadida</taxon>
        <taxon>Streblomastigidae</taxon>
        <taxon>Streblomastix</taxon>
    </lineage>
</organism>
<feature type="region of interest" description="Disordered" evidence="1">
    <location>
        <begin position="699"/>
        <end position="755"/>
    </location>
</feature>
<keyword evidence="2" id="KW-1133">Transmembrane helix</keyword>
<name>A0A5J4UUS8_9EUKA</name>
<dbReference type="EMBL" id="SNRW01012351">
    <property type="protein sequence ID" value="KAA6373940.1"/>
    <property type="molecule type" value="Genomic_DNA"/>
</dbReference>
<sequence>MQIISNSKASYTDYYSLVNSGPSVSNDFKFENCFFDVSVSGDGLNQYKQEFKVTQSSSPSSDQIKAVTGTIGDCLWAQKIVDMQNGDIFSIDIDSGKYDETNIICNYGTITFTGQGITQTTIQSSTQSFTSSQLQQALDASLNPGQSSLGLRSASLFIDSPLISISQKSIFTMKNLSLQHFSSITEHALMKIMGEPEVEITEVQFIPAQKNDPQTNNSINYSPYIEITGGIITINQCQIPKTSLLNTAAFLLVYDHYWVESEDGENKKNQITFNQCSITEVQRQQGVGSVINSTDFIIVLNGMSIIGEQETLNVKDNTNSIENKDQSSLNYYFNKFNNQRMNVLNEEEVQEGETSTPRPQDDPLEPTCVWETASIAMKGESISLQGNTLFQNLAEGALYLINTKAVIQNEVRFMFNRRGKNSQMSQNRINQKSNILSTYFNDDVTPSEVSSEVDSVIRRNIICDNDTTITGEWESFQEGNESIKSLWILNKSVDCTLNGGISNYENSKLFVPELLAAVGVIDRNKTGVEITFLGDYFYKCGVLRYEICENIKYMNEDGSVNEKKLEEREKHCQRGLLENVIAQQSEQSFIAGAKFKVVRKWKTMDIAVLYEPNAVETNRILVRTDRMSTGAIIGTVLGALAVIIIAILGSIIVFWKCRDEDDKVQDLQLETFESENQNNSINIEYGEDQRSIPLTTVMQGNATSPQPIQNHDSQQMRDVTPSLMSQQDSTSTQPIQDGQLTPQIGLDNTQHHFPE</sequence>
<comment type="caution">
    <text evidence="3">The sequence shown here is derived from an EMBL/GenBank/DDBJ whole genome shotgun (WGS) entry which is preliminary data.</text>
</comment>
<proteinExistence type="predicted"/>
<evidence type="ECO:0000313" key="3">
    <source>
        <dbReference type="EMBL" id="KAA6373940.1"/>
    </source>
</evidence>
<evidence type="ECO:0000256" key="2">
    <source>
        <dbReference type="SAM" id="Phobius"/>
    </source>
</evidence>
<evidence type="ECO:0000256" key="1">
    <source>
        <dbReference type="SAM" id="MobiDB-lite"/>
    </source>
</evidence>
<reference evidence="3 4" key="1">
    <citation type="submission" date="2019-03" db="EMBL/GenBank/DDBJ databases">
        <title>Single cell metagenomics reveals metabolic interactions within the superorganism composed of flagellate Streblomastix strix and complex community of Bacteroidetes bacteria on its surface.</title>
        <authorList>
            <person name="Treitli S.C."/>
            <person name="Kolisko M."/>
            <person name="Husnik F."/>
            <person name="Keeling P."/>
            <person name="Hampl V."/>
        </authorList>
    </citation>
    <scope>NUCLEOTIDE SEQUENCE [LARGE SCALE GENOMIC DNA]</scope>
    <source>
        <strain evidence="3">ST1C</strain>
    </source>
</reference>
<dbReference type="AlphaFoldDB" id="A0A5J4UUS8"/>
<keyword evidence="2" id="KW-0472">Membrane</keyword>